<dbReference type="EMBL" id="DF952378">
    <property type="protein sequence ID" value="GAN44030.1"/>
    <property type="molecule type" value="Genomic_DNA"/>
</dbReference>
<dbReference type="EMBL" id="DF970218">
    <property type="protein sequence ID" value="GAP66600.1"/>
    <property type="molecule type" value="Genomic_DNA"/>
</dbReference>
<evidence type="ECO:0000256" key="2">
    <source>
        <dbReference type="RuleBase" id="RU003616"/>
    </source>
</evidence>
<name>A0A0K8QNX6_9GAMM</name>
<dbReference type="AlphaFoldDB" id="A0A0K8QNX6"/>
<dbReference type="RefSeq" id="WP_062537198.1">
    <property type="nucleotide sequence ID" value="NZ_DF970218.1"/>
</dbReference>
<evidence type="ECO:0000313" key="4">
    <source>
        <dbReference type="EMBL" id="GAN44030.1"/>
    </source>
</evidence>
<gene>
    <name evidence="4" type="ORF">MBSD_0547</name>
    <name evidence="5" type="ORF">MBSD_n1910</name>
</gene>
<evidence type="ECO:0000259" key="3">
    <source>
        <dbReference type="PROSITE" id="PS01031"/>
    </source>
</evidence>
<dbReference type="OrthoDB" id="9792695at2"/>
<dbReference type="STRING" id="1475481.GCA_000953855_01952"/>
<evidence type="ECO:0000313" key="6">
    <source>
        <dbReference type="Proteomes" id="UP000253740"/>
    </source>
</evidence>
<reference evidence="4" key="1">
    <citation type="submission" date="2015-03" db="EMBL/GenBank/DDBJ databases">
        <title>Draft genome sequence of Mizugakiibacter sediminis skMP5.</title>
        <authorList>
            <person name="Watanabe T."/>
            <person name="Kojima H."/>
            <person name="Fukui M."/>
        </authorList>
    </citation>
    <scope>NUCLEOTIDE SEQUENCE</scope>
    <source>
        <strain evidence="4">SkMP5</strain>
    </source>
</reference>
<evidence type="ECO:0000256" key="1">
    <source>
        <dbReference type="PROSITE-ProRule" id="PRU00285"/>
    </source>
</evidence>
<dbReference type="InterPro" id="IPR002068">
    <property type="entry name" value="A-crystallin/Hsp20_dom"/>
</dbReference>
<dbReference type="PROSITE" id="PS01031">
    <property type="entry name" value="SHSP"/>
    <property type="match status" value="1"/>
</dbReference>
<comment type="similarity">
    <text evidence="1 2">Belongs to the small heat shock protein (HSP20) family.</text>
</comment>
<dbReference type="Pfam" id="PF00011">
    <property type="entry name" value="HSP20"/>
    <property type="match status" value="1"/>
</dbReference>
<dbReference type="PANTHER" id="PTHR11527">
    <property type="entry name" value="HEAT-SHOCK PROTEIN 20 FAMILY MEMBER"/>
    <property type="match status" value="1"/>
</dbReference>
<dbReference type="HOGENOM" id="CLU_046737_9_0_6"/>
<dbReference type="SUPFAM" id="SSF49764">
    <property type="entry name" value="HSP20-like chaperones"/>
    <property type="match status" value="1"/>
</dbReference>
<protein>
    <submittedName>
        <fullName evidence="4">Heat-shock protein Hsp20</fullName>
    </submittedName>
    <submittedName>
        <fullName evidence="5">Molecular chaperone</fullName>
    </submittedName>
</protein>
<dbReference type="InterPro" id="IPR031107">
    <property type="entry name" value="Small_HSP"/>
</dbReference>
<dbReference type="InterPro" id="IPR008978">
    <property type="entry name" value="HSP20-like_chaperone"/>
</dbReference>
<feature type="domain" description="SHSP" evidence="3">
    <location>
        <begin position="37"/>
        <end position="150"/>
    </location>
</feature>
<dbReference type="CDD" id="cd06464">
    <property type="entry name" value="ACD_sHsps-like"/>
    <property type="match status" value="1"/>
</dbReference>
<organism evidence="5">
    <name type="scientific">Mizugakiibacter sediminis</name>
    <dbReference type="NCBI Taxonomy" id="1475481"/>
    <lineage>
        <taxon>Bacteria</taxon>
        <taxon>Pseudomonadati</taxon>
        <taxon>Pseudomonadota</taxon>
        <taxon>Gammaproteobacteria</taxon>
        <taxon>Lysobacterales</taxon>
        <taxon>Rhodanobacteraceae</taxon>
        <taxon>Mizugakiibacter</taxon>
    </lineage>
</organism>
<sequence length="150" mass="16884">MSITRYTPWQPASALQAEMKQIFDRFFNDEESDQSNVVTSQWAPRVDIKEEDKRFVIFADIPGVDPKDIEVSMDKGILSIKGERKSETKEGNGKFTRIERSHGVFYRRFALPDSADADGITASGKHGVLEISIPKKPETTPRRITIAPGD</sequence>
<reference evidence="5" key="2">
    <citation type="submission" date="2015-08" db="EMBL/GenBank/DDBJ databases">
        <title>Complete DNA Sequence of Pseudomonas syringae pv. actinidiae, the Causal Agent of Kiwifruit Canker Disease.</title>
        <authorList>
            <person name="Rikkerink E.H.A."/>
            <person name="Fineran P.C."/>
        </authorList>
    </citation>
    <scope>NUCLEOTIDE SEQUENCE</scope>
    <source>
        <strain evidence="5">SkMP5</strain>
    </source>
</reference>
<evidence type="ECO:0000313" key="5">
    <source>
        <dbReference type="EMBL" id="GAP66600.1"/>
    </source>
</evidence>
<dbReference type="Gene3D" id="2.60.40.790">
    <property type="match status" value="1"/>
</dbReference>
<keyword evidence="6" id="KW-1185">Reference proteome</keyword>
<dbReference type="Proteomes" id="UP000253740">
    <property type="component" value="Unassembled WGS sequence"/>
</dbReference>
<accession>A0A0K8QNX6</accession>
<proteinExistence type="inferred from homology"/>